<dbReference type="VEuPathDB" id="FungiDB:CHGG_04418"/>
<proteinExistence type="predicted"/>
<dbReference type="RefSeq" id="XP_001223632.1">
    <property type="nucleotide sequence ID" value="XM_001223631.1"/>
</dbReference>
<evidence type="ECO:0000256" key="1">
    <source>
        <dbReference type="SAM" id="MobiDB-lite"/>
    </source>
</evidence>
<dbReference type="OrthoDB" id="5424391at2759"/>
<name>Q2H1C8_CHAGB</name>
<dbReference type="EMBL" id="CH408032">
    <property type="protein sequence ID" value="EAQ87799.1"/>
    <property type="molecule type" value="Genomic_DNA"/>
</dbReference>
<feature type="region of interest" description="Disordered" evidence="1">
    <location>
        <begin position="82"/>
        <end position="108"/>
    </location>
</feature>
<dbReference type="InParanoid" id="Q2H1C8"/>
<sequence length="480" mass="53188">MHMRKPAAVGVSLQRTRYLNAPSLSTALPGDARMHKTRPLGSLRDIFPRIHQPLPMNQRESQRLLENIKTSFRLQLDREHGWVPPASTTVPRQANSTPAQHKTASAHPILPRATDRHVHAVLNNPLFSHATPTVPGPPQKSLAAHEAIFKKAVSRGLMNLTTAHGFLIHVASVPSQTSALTANPPPRRVLPTIGAGLLVLQWLRSSGQERDFEFLSNRKFVKALLPFLVTEGLDDVLWLWLKRLLRDTGPDYVLARHLLRDFVAERCSGRGLEAAFATILEADNVVKEMELPASILEGAWSWLAHEATTQAGEHNKLPAQLYDPFIAVGRRLRRRSTTLEMALVNLHHPVDPSPSLAVELLSSRKNWKIKGVLDADILDLYRLGIDTVRYLIQARNTEEASRLLDVVARNMRLYANPKRLTSFRGPNTYLIPVLRSSLDGTDTRGNASGRLPPSNLVPLASALVCILSGGVISEPRAGLR</sequence>
<dbReference type="Proteomes" id="UP000001056">
    <property type="component" value="Unassembled WGS sequence"/>
</dbReference>
<dbReference type="eggNOG" id="ENOG502SF5T">
    <property type="taxonomic scope" value="Eukaryota"/>
</dbReference>
<keyword evidence="3" id="KW-1185">Reference proteome</keyword>
<gene>
    <name evidence="2" type="ORF">CHGG_04418</name>
</gene>
<dbReference type="AlphaFoldDB" id="Q2H1C8"/>
<evidence type="ECO:0000313" key="3">
    <source>
        <dbReference type="Proteomes" id="UP000001056"/>
    </source>
</evidence>
<dbReference type="HOGENOM" id="CLU_037758_1_0_1"/>
<evidence type="ECO:0000313" key="2">
    <source>
        <dbReference type="EMBL" id="EAQ87799.1"/>
    </source>
</evidence>
<accession>Q2H1C8</accession>
<feature type="compositionally biased region" description="Polar residues" evidence="1">
    <location>
        <begin position="86"/>
        <end position="103"/>
    </location>
</feature>
<reference evidence="3" key="1">
    <citation type="journal article" date="2015" name="Genome Announc.">
        <title>Draft genome sequence of the cellulolytic fungus Chaetomium globosum.</title>
        <authorList>
            <person name="Cuomo C.A."/>
            <person name="Untereiner W.A."/>
            <person name="Ma L.-J."/>
            <person name="Grabherr M."/>
            <person name="Birren B.W."/>
        </authorList>
    </citation>
    <scope>NUCLEOTIDE SEQUENCE [LARGE SCALE GENOMIC DNA]</scope>
    <source>
        <strain evidence="3">ATCC 6205 / CBS 148.51 / DSM 1962 / NBRC 6347 / NRRL 1970</strain>
    </source>
</reference>
<protein>
    <submittedName>
        <fullName evidence="2">Uncharacterized protein</fullName>
    </submittedName>
</protein>
<dbReference type="GeneID" id="4392636"/>
<organism evidence="2 3">
    <name type="scientific">Chaetomium globosum (strain ATCC 6205 / CBS 148.51 / DSM 1962 / NBRC 6347 / NRRL 1970)</name>
    <name type="common">Soil fungus</name>
    <dbReference type="NCBI Taxonomy" id="306901"/>
    <lineage>
        <taxon>Eukaryota</taxon>
        <taxon>Fungi</taxon>
        <taxon>Dikarya</taxon>
        <taxon>Ascomycota</taxon>
        <taxon>Pezizomycotina</taxon>
        <taxon>Sordariomycetes</taxon>
        <taxon>Sordariomycetidae</taxon>
        <taxon>Sordariales</taxon>
        <taxon>Chaetomiaceae</taxon>
        <taxon>Chaetomium</taxon>
    </lineage>
</organism>
<dbReference type="OMA" id="WIAFLGH"/>